<evidence type="ECO:0000256" key="8">
    <source>
        <dbReference type="ARBA" id="ARBA00023136"/>
    </source>
</evidence>
<evidence type="ECO:0000256" key="1">
    <source>
        <dbReference type="ARBA" id="ARBA00005020"/>
    </source>
</evidence>
<dbReference type="InterPro" id="IPR010232">
    <property type="entry name" value="UbiB"/>
</dbReference>
<keyword evidence="3" id="KW-1003">Cell membrane</keyword>
<protein>
    <recommendedName>
        <fullName evidence="10">ABC1 atypical kinase-like domain-containing protein</fullName>
    </recommendedName>
</protein>
<dbReference type="EMBL" id="UXAW01000033">
    <property type="protein sequence ID" value="VDC20364.1"/>
    <property type="molecule type" value="Genomic_DNA"/>
</dbReference>
<keyword evidence="11" id="KW-0808">Transferase</keyword>
<dbReference type="PANTHER" id="PTHR10566:SF113">
    <property type="entry name" value="PROTEIN ACTIVITY OF BC1 COMPLEX KINASE 7, CHLOROPLASTIC"/>
    <property type="match status" value="1"/>
</dbReference>
<keyword evidence="5" id="KW-0831">Ubiquinone biosynthesis</keyword>
<dbReference type="SUPFAM" id="SSF56112">
    <property type="entry name" value="Protein kinase-like (PK-like)"/>
    <property type="match status" value="1"/>
</dbReference>
<keyword evidence="6 9" id="KW-0812">Transmembrane</keyword>
<dbReference type="UniPathway" id="UPA00232"/>
<dbReference type="RefSeq" id="WP_124084883.1">
    <property type="nucleotide sequence ID" value="NZ_UXAW01000033.1"/>
</dbReference>
<accession>A0A3P5WZM0</accession>
<comment type="pathway">
    <text evidence="1">Cofactor biosynthesis; ubiquinone biosynthesis [regulation].</text>
</comment>
<evidence type="ECO:0000256" key="4">
    <source>
        <dbReference type="ARBA" id="ARBA00022519"/>
    </source>
</evidence>
<keyword evidence="7 9" id="KW-1133">Transmembrane helix</keyword>
<feature type="transmembrane region" description="Helical" evidence="9">
    <location>
        <begin position="486"/>
        <end position="510"/>
    </location>
</feature>
<evidence type="ECO:0000256" key="9">
    <source>
        <dbReference type="SAM" id="Phobius"/>
    </source>
</evidence>
<keyword evidence="8 9" id="KW-0472">Membrane</keyword>
<evidence type="ECO:0000259" key="10">
    <source>
        <dbReference type="Pfam" id="PF03109"/>
    </source>
</evidence>
<dbReference type="Proteomes" id="UP000277498">
    <property type="component" value="Unassembled WGS sequence"/>
</dbReference>
<dbReference type="InterPro" id="IPR011009">
    <property type="entry name" value="Kinase-like_dom_sf"/>
</dbReference>
<proteinExistence type="inferred from homology"/>
<dbReference type="NCBIfam" id="TIGR01982">
    <property type="entry name" value="UbiB"/>
    <property type="match status" value="1"/>
</dbReference>
<evidence type="ECO:0000313" key="11">
    <source>
        <dbReference type="EMBL" id="VDC20364.1"/>
    </source>
</evidence>
<name>A0A3P5WZM0_9RHOB</name>
<evidence type="ECO:0000313" key="12">
    <source>
        <dbReference type="Proteomes" id="UP000277498"/>
    </source>
</evidence>
<organism evidence="11 12">
    <name type="scientific">Pseudogemmobacter humi</name>
    <dbReference type="NCBI Taxonomy" id="2483812"/>
    <lineage>
        <taxon>Bacteria</taxon>
        <taxon>Pseudomonadati</taxon>
        <taxon>Pseudomonadota</taxon>
        <taxon>Alphaproteobacteria</taxon>
        <taxon>Rhodobacterales</taxon>
        <taxon>Paracoccaceae</taxon>
        <taxon>Pseudogemmobacter</taxon>
    </lineage>
</organism>
<sequence length="513" mass="57389">MRGPHNIWRLIRTGATFERTGAMTVALEAMEVSPRLRFAARLLGWPFKWLGLKGDPSLPPVTRAITALGPAYIKFGQILSTRPDIVGPELSEQLKYLQDKLPPFPVAAARATIAAELGEDTDALFSEFSEPVAAASIAQVHYARLKGTGEEVAVKVLRPGIERAFRRDIDAFYYAATWIERLAPFSRRLRPTDVVAHFDGVVQGELDLRLECAEAAEFAENTAKDEKLVVPRPWWDLSGRAVLTIGWAEGIGLNEIAAIDAAGIDRAELGRRVLTLFLSHALRDGFFHADMHQGNLKVAPNGDLIVYDFGIMGRIDEYTRRVYAEILMGFIRKDYRRIAEVHFEAGYVPADRDIDEFARALRAVGEPIFGMEASRISMARLLAYLFEVTERFGMETRTELILLQRTMVVVEGVARSLDPHLNMWEVARPVVEGYIRTNIGPKAMLRDLWRTSRVLSRFLPKLPALAEAQLQSLEQHRQHPRQPRGFGWGAVVLLSCAMTATTLGLALLLAHML</sequence>
<dbReference type="OrthoDB" id="9795390at2"/>
<dbReference type="PANTHER" id="PTHR10566">
    <property type="entry name" value="CHAPERONE-ACTIVITY OF BC1 COMPLEX CABC1 -RELATED"/>
    <property type="match status" value="1"/>
</dbReference>
<dbReference type="InterPro" id="IPR004147">
    <property type="entry name" value="ABC1_dom"/>
</dbReference>
<gene>
    <name evidence="11" type="primary">ubiB</name>
    <name evidence="11" type="ORF">XINFAN_00452</name>
</gene>
<evidence type="ECO:0000256" key="2">
    <source>
        <dbReference type="ARBA" id="ARBA00009670"/>
    </source>
</evidence>
<reference evidence="11 12" key="1">
    <citation type="submission" date="2018-11" db="EMBL/GenBank/DDBJ databases">
        <authorList>
            <person name="Criscuolo A."/>
        </authorList>
    </citation>
    <scope>NUCLEOTIDE SEQUENCE [LARGE SCALE GENOMIC DNA]</scope>
    <source>
        <strain evidence="11">ACIP111625</strain>
    </source>
</reference>
<dbReference type="Pfam" id="PF03109">
    <property type="entry name" value="ABC1"/>
    <property type="match status" value="1"/>
</dbReference>
<keyword evidence="4" id="KW-0997">Cell inner membrane</keyword>
<dbReference type="AlphaFoldDB" id="A0A3P5WZM0"/>
<dbReference type="InterPro" id="IPR050154">
    <property type="entry name" value="UbiB_kinase"/>
</dbReference>
<evidence type="ECO:0000256" key="3">
    <source>
        <dbReference type="ARBA" id="ARBA00022475"/>
    </source>
</evidence>
<dbReference type="GO" id="GO:0016740">
    <property type="term" value="F:transferase activity"/>
    <property type="evidence" value="ECO:0007669"/>
    <property type="project" value="UniProtKB-KW"/>
</dbReference>
<evidence type="ECO:0000256" key="5">
    <source>
        <dbReference type="ARBA" id="ARBA00022688"/>
    </source>
</evidence>
<dbReference type="GO" id="GO:0006744">
    <property type="term" value="P:ubiquinone biosynthetic process"/>
    <property type="evidence" value="ECO:0007669"/>
    <property type="project" value="UniProtKB-UniPathway"/>
</dbReference>
<evidence type="ECO:0000256" key="7">
    <source>
        <dbReference type="ARBA" id="ARBA00022989"/>
    </source>
</evidence>
<keyword evidence="12" id="KW-1185">Reference proteome</keyword>
<feature type="domain" description="ABC1 atypical kinase-like" evidence="10">
    <location>
        <begin position="97"/>
        <end position="342"/>
    </location>
</feature>
<evidence type="ECO:0000256" key="6">
    <source>
        <dbReference type="ARBA" id="ARBA00022692"/>
    </source>
</evidence>
<comment type="similarity">
    <text evidence="2">Belongs to the protein kinase superfamily. ADCK protein kinase family.</text>
</comment>